<sequence>MDGGRGGGRGATRFGPNGLGGLAATQLVLGIGCLMVWTFLFGVVVEEVAATGRAAKGEGIPGTFTAQSEACAKSNCSWYGTFTTDGFFELTPERVELRGDGGRSIGVGEAIPALDVGSGSFVQAKGGSPEWGEPLGVGFLAALAGSFGFGLTAMVMWGVYWTRAAPASRRRSVRKHGGPRVRGLAERDRWVWSARPGTSMVRVRVARSAGRTLAAFVGLFLLAAWLVVFELVWAEFNQAPTRTELAGALWYPVFGVVLAGVAVQTFRLVLLRPRMWVTDDEIVIWDALLLWKVLRIPRAGIAAIHYGDEPRRREIEDGVLQLTPFREQLNLTLEMRDDVSLPARRLRWGNWFWVMSTLRDLKPRTDMPQRGLRAHWLSLRVKEPRRVATDLDHWLAEDEALPSPEFAPIDHAYYGTVRTHHGVGTARVKIKGTLPQPVLAEFGYDGPGTLRAWLRRTEFGRGTRVAVCGPEAPSATIVLDDRPVFGKTLAKRYLHVESEGPWTVTISGPDRAREFTGSATGSGAEVLSYRGAAGIAVLTCPDGEPHQVRLYGPNLVALPGCDPVASTAAGGRPSMADRSTFALPAQAVLQIRTAGAHWRIDVTPLEQADADGPGRVRPFDRSIAGDRTAVVRYLGPPGPVLFRGGDAFGVLELDAALTPVRTLATPDDDDTEFHLRTHTLLQVTGGHGTWSLKEAHLADRKRR</sequence>
<dbReference type="RefSeq" id="WP_163053794.1">
    <property type="nucleotide sequence ID" value="NZ_JAAGLI010000179.1"/>
</dbReference>
<keyword evidence="1" id="KW-0472">Membrane</keyword>
<organism evidence="2 3">
    <name type="scientific">Actinomadura bangladeshensis</name>
    <dbReference type="NCBI Taxonomy" id="453573"/>
    <lineage>
        <taxon>Bacteria</taxon>
        <taxon>Bacillati</taxon>
        <taxon>Actinomycetota</taxon>
        <taxon>Actinomycetes</taxon>
        <taxon>Streptosporangiales</taxon>
        <taxon>Thermomonosporaceae</taxon>
        <taxon>Actinomadura</taxon>
    </lineage>
</organism>
<evidence type="ECO:0000313" key="2">
    <source>
        <dbReference type="EMBL" id="NEA22233.1"/>
    </source>
</evidence>
<feature type="transmembrane region" description="Helical" evidence="1">
    <location>
        <begin position="137"/>
        <end position="161"/>
    </location>
</feature>
<name>A0A6L9QC37_9ACTN</name>
<evidence type="ECO:0000256" key="1">
    <source>
        <dbReference type="SAM" id="Phobius"/>
    </source>
</evidence>
<dbReference type="Proteomes" id="UP000475532">
    <property type="component" value="Unassembled WGS sequence"/>
</dbReference>
<evidence type="ECO:0000313" key="3">
    <source>
        <dbReference type="Proteomes" id="UP000475532"/>
    </source>
</evidence>
<feature type="transmembrane region" description="Helical" evidence="1">
    <location>
        <begin position="249"/>
        <end position="270"/>
    </location>
</feature>
<protein>
    <submittedName>
        <fullName evidence="2">Uncharacterized protein</fullName>
    </submittedName>
</protein>
<comment type="caution">
    <text evidence="2">The sequence shown here is derived from an EMBL/GenBank/DDBJ whole genome shotgun (WGS) entry which is preliminary data.</text>
</comment>
<gene>
    <name evidence="2" type="ORF">G3I70_06995</name>
</gene>
<feature type="transmembrane region" description="Helical" evidence="1">
    <location>
        <begin position="21"/>
        <end position="45"/>
    </location>
</feature>
<feature type="transmembrane region" description="Helical" evidence="1">
    <location>
        <begin position="209"/>
        <end position="229"/>
    </location>
</feature>
<dbReference type="EMBL" id="JAAGLI010000179">
    <property type="protein sequence ID" value="NEA22233.1"/>
    <property type="molecule type" value="Genomic_DNA"/>
</dbReference>
<accession>A0A6L9QC37</accession>
<reference evidence="2 3" key="1">
    <citation type="submission" date="2020-01" db="EMBL/GenBank/DDBJ databases">
        <title>Insect and environment-associated Actinomycetes.</title>
        <authorList>
            <person name="Currrie C."/>
            <person name="Chevrette M."/>
            <person name="Carlson C."/>
            <person name="Stubbendieck R."/>
            <person name="Wendt-Pienkowski E."/>
        </authorList>
    </citation>
    <scope>NUCLEOTIDE SEQUENCE [LARGE SCALE GENOMIC DNA]</scope>
    <source>
        <strain evidence="2 3">SID10258</strain>
    </source>
</reference>
<keyword evidence="1" id="KW-1133">Transmembrane helix</keyword>
<dbReference type="AlphaFoldDB" id="A0A6L9QC37"/>
<keyword evidence="1" id="KW-0812">Transmembrane</keyword>
<dbReference type="PROSITE" id="PS51257">
    <property type="entry name" value="PROKAR_LIPOPROTEIN"/>
    <property type="match status" value="1"/>
</dbReference>
<proteinExistence type="predicted"/>